<feature type="domain" description="MaoC-like" evidence="1">
    <location>
        <begin position="23"/>
        <end position="120"/>
    </location>
</feature>
<dbReference type="Proteomes" id="UP001595711">
    <property type="component" value="Unassembled WGS sequence"/>
</dbReference>
<comment type="caution">
    <text evidence="2">The sequence shown here is derived from an EMBL/GenBank/DDBJ whole genome shotgun (WGS) entry which is preliminary data.</text>
</comment>
<dbReference type="Pfam" id="PF01575">
    <property type="entry name" value="MaoC_dehydratas"/>
    <property type="match status" value="1"/>
</dbReference>
<dbReference type="PANTHER" id="PTHR43437:SF3">
    <property type="entry name" value="HYDROXYACYL-THIOESTER DEHYDRATASE TYPE 2, MITOCHONDRIAL"/>
    <property type="match status" value="1"/>
</dbReference>
<sequence length="145" mass="15604">MTFQALHGYYLEDLSVGMSASFEKTVTEADIVTFADLSGDTNPVHMDEAFAAATPFKGRIAHGMLGASLISTVFGTRLPGPGCIYVSQDLRFKAPVRIGDTVVARVTVAEIDTAKRRVKFTCDCRVGDTVVIEGEAVLMVSRKAK</sequence>
<dbReference type="InterPro" id="IPR050965">
    <property type="entry name" value="UPF0336/Enoyl-CoA_hydratase"/>
</dbReference>
<dbReference type="InterPro" id="IPR002539">
    <property type="entry name" value="MaoC-like_dom"/>
</dbReference>
<dbReference type="PANTHER" id="PTHR43437">
    <property type="entry name" value="HYDROXYACYL-THIOESTER DEHYDRATASE TYPE 2, MITOCHONDRIAL-RELATED"/>
    <property type="match status" value="1"/>
</dbReference>
<name>A0ABV7VC48_9PROT</name>
<evidence type="ECO:0000259" key="1">
    <source>
        <dbReference type="Pfam" id="PF01575"/>
    </source>
</evidence>
<dbReference type="RefSeq" id="WP_379720787.1">
    <property type="nucleotide sequence ID" value="NZ_JBHRYJ010000001.1"/>
</dbReference>
<protein>
    <submittedName>
        <fullName evidence="2">MaoC family dehydratase</fullName>
    </submittedName>
</protein>
<dbReference type="Gene3D" id="3.10.129.10">
    <property type="entry name" value="Hotdog Thioesterase"/>
    <property type="match status" value="1"/>
</dbReference>
<gene>
    <name evidence="2" type="ORF">ACFOOQ_01620</name>
</gene>
<accession>A0ABV7VC48</accession>
<proteinExistence type="predicted"/>
<dbReference type="SUPFAM" id="SSF54637">
    <property type="entry name" value="Thioesterase/thiol ester dehydrase-isomerase"/>
    <property type="match status" value="1"/>
</dbReference>
<evidence type="ECO:0000313" key="3">
    <source>
        <dbReference type="Proteomes" id="UP001595711"/>
    </source>
</evidence>
<dbReference type="PRINTS" id="PR01483">
    <property type="entry name" value="FASYNTHASE"/>
</dbReference>
<organism evidence="2 3">
    <name type="scientific">Ferrovibrio xuzhouensis</name>
    <dbReference type="NCBI Taxonomy" id="1576914"/>
    <lineage>
        <taxon>Bacteria</taxon>
        <taxon>Pseudomonadati</taxon>
        <taxon>Pseudomonadota</taxon>
        <taxon>Alphaproteobacteria</taxon>
        <taxon>Rhodospirillales</taxon>
        <taxon>Rhodospirillaceae</taxon>
        <taxon>Ferrovibrio</taxon>
    </lineage>
</organism>
<dbReference type="InterPro" id="IPR029069">
    <property type="entry name" value="HotDog_dom_sf"/>
</dbReference>
<dbReference type="EMBL" id="JBHRYJ010000001">
    <property type="protein sequence ID" value="MFC3674221.1"/>
    <property type="molecule type" value="Genomic_DNA"/>
</dbReference>
<dbReference type="CDD" id="cd03449">
    <property type="entry name" value="R_hydratase"/>
    <property type="match status" value="1"/>
</dbReference>
<evidence type="ECO:0000313" key="2">
    <source>
        <dbReference type="EMBL" id="MFC3674221.1"/>
    </source>
</evidence>
<reference evidence="3" key="1">
    <citation type="journal article" date="2019" name="Int. J. Syst. Evol. Microbiol.">
        <title>The Global Catalogue of Microorganisms (GCM) 10K type strain sequencing project: providing services to taxonomists for standard genome sequencing and annotation.</title>
        <authorList>
            <consortium name="The Broad Institute Genomics Platform"/>
            <consortium name="The Broad Institute Genome Sequencing Center for Infectious Disease"/>
            <person name="Wu L."/>
            <person name="Ma J."/>
        </authorList>
    </citation>
    <scope>NUCLEOTIDE SEQUENCE [LARGE SCALE GENOMIC DNA]</scope>
    <source>
        <strain evidence="3">KCTC 42182</strain>
    </source>
</reference>
<dbReference type="InterPro" id="IPR003965">
    <property type="entry name" value="Fatty_acid_synthase"/>
</dbReference>
<keyword evidence="3" id="KW-1185">Reference proteome</keyword>